<dbReference type="EMBL" id="JAWDGP010005144">
    <property type="protein sequence ID" value="KAK3759274.1"/>
    <property type="molecule type" value="Genomic_DNA"/>
</dbReference>
<evidence type="ECO:0000313" key="1">
    <source>
        <dbReference type="EMBL" id="KAK3759274.1"/>
    </source>
</evidence>
<dbReference type="AlphaFoldDB" id="A0AAE0YXV1"/>
<comment type="caution">
    <text evidence="1">The sequence shown here is derived from an EMBL/GenBank/DDBJ whole genome shotgun (WGS) entry which is preliminary data.</text>
</comment>
<protein>
    <submittedName>
        <fullName evidence="1">Uncharacterized protein</fullName>
    </submittedName>
</protein>
<accession>A0AAE0YXV1</accession>
<name>A0AAE0YXV1_9GAST</name>
<organism evidence="1 2">
    <name type="scientific">Elysia crispata</name>
    <name type="common">lettuce slug</name>
    <dbReference type="NCBI Taxonomy" id="231223"/>
    <lineage>
        <taxon>Eukaryota</taxon>
        <taxon>Metazoa</taxon>
        <taxon>Spiralia</taxon>
        <taxon>Lophotrochozoa</taxon>
        <taxon>Mollusca</taxon>
        <taxon>Gastropoda</taxon>
        <taxon>Heterobranchia</taxon>
        <taxon>Euthyneura</taxon>
        <taxon>Panpulmonata</taxon>
        <taxon>Sacoglossa</taxon>
        <taxon>Placobranchoidea</taxon>
        <taxon>Plakobranchidae</taxon>
        <taxon>Elysia</taxon>
    </lineage>
</organism>
<dbReference type="Proteomes" id="UP001283361">
    <property type="component" value="Unassembled WGS sequence"/>
</dbReference>
<gene>
    <name evidence="1" type="ORF">RRG08_021222</name>
</gene>
<proteinExistence type="predicted"/>
<sequence>MPDPRVSVCYILSMTRTGTFGDMQNLLWSRCCPWRVANHCTAVSFKIRHFFTVRDKNVQLRIVVSISRSRSPSRLMRPRDQISAFLLETWAQRESYRYRLRRLNTNYNNLLKGY</sequence>
<keyword evidence="2" id="KW-1185">Reference proteome</keyword>
<reference evidence="1" key="1">
    <citation type="journal article" date="2023" name="G3 (Bethesda)">
        <title>A reference genome for the long-term kleptoplast-retaining sea slug Elysia crispata morphotype clarki.</title>
        <authorList>
            <person name="Eastman K.E."/>
            <person name="Pendleton A.L."/>
            <person name="Shaikh M.A."/>
            <person name="Suttiyut T."/>
            <person name="Ogas R."/>
            <person name="Tomko P."/>
            <person name="Gavelis G."/>
            <person name="Widhalm J.R."/>
            <person name="Wisecaver J.H."/>
        </authorList>
    </citation>
    <scope>NUCLEOTIDE SEQUENCE</scope>
    <source>
        <strain evidence="1">ECLA1</strain>
    </source>
</reference>
<evidence type="ECO:0000313" key="2">
    <source>
        <dbReference type="Proteomes" id="UP001283361"/>
    </source>
</evidence>